<sequence>MTENRNYLQKYAMHFGTYMGMYWILKFILFPLGFTIPFLLFLFMCLTLAVPFLGYHYAKMYRNKICGGTIGFAHACLFTLFMYMFASLLVAVAHYIYFQFIDHGFIMNQYVNLMQQVTTELPGMENEKEMLKNAIDSAQALSPIDITMQLLSSDVFFGSLIAIPTALFVMKRSRNTPAGTAEPPQG</sequence>
<feature type="transmembrane region" description="Helical" evidence="2">
    <location>
        <begin position="150"/>
        <end position="170"/>
    </location>
</feature>
<name>A0A7J4XEM8_9BACE</name>
<evidence type="ECO:0000313" key="3">
    <source>
        <dbReference type="EMBL" id="KAA3759876.1"/>
    </source>
</evidence>
<gene>
    <name evidence="3" type="ORF">F3F73_18560</name>
</gene>
<evidence type="ECO:0000256" key="2">
    <source>
        <dbReference type="SAM" id="Phobius"/>
    </source>
</evidence>
<dbReference type="Pfam" id="PF13858">
    <property type="entry name" value="DUF4199"/>
    <property type="match status" value="1"/>
</dbReference>
<dbReference type="AlphaFoldDB" id="A0A7J4XEM8"/>
<evidence type="ECO:0000313" key="4">
    <source>
        <dbReference type="Proteomes" id="UP000422221"/>
    </source>
</evidence>
<organism evidence="3 4">
    <name type="scientific">Bacteroides salyersiae</name>
    <dbReference type="NCBI Taxonomy" id="291644"/>
    <lineage>
        <taxon>Bacteria</taxon>
        <taxon>Pseudomonadati</taxon>
        <taxon>Bacteroidota</taxon>
        <taxon>Bacteroidia</taxon>
        <taxon>Bacteroidales</taxon>
        <taxon>Bacteroidaceae</taxon>
        <taxon>Bacteroides</taxon>
    </lineage>
</organism>
<dbReference type="Proteomes" id="UP000422221">
    <property type="component" value="Unassembled WGS sequence"/>
</dbReference>
<evidence type="ECO:0000256" key="1">
    <source>
        <dbReference type="SAM" id="Coils"/>
    </source>
</evidence>
<feature type="transmembrane region" description="Helical" evidence="2">
    <location>
        <begin position="70"/>
        <end position="97"/>
    </location>
</feature>
<keyword evidence="1" id="KW-0175">Coiled coil</keyword>
<reference evidence="3 4" key="1">
    <citation type="journal article" date="2019" name="Nat. Med.">
        <title>A library of human gut bacterial isolates paired with longitudinal multiomics data enables mechanistic microbiome research.</title>
        <authorList>
            <person name="Poyet M."/>
            <person name="Groussin M."/>
            <person name="Gibbons S.M."/>
            <person name="Avila-Pacheco J."/>
            <person name="Jiang X."/>
            <person name="Kearney S.M."/>
            <person name="Perrotta A.R."/>
            <person name="Berdy B."/>
            <person name="Zhao S."/>
            <person name="Lieberman T.D."/>
            <person name="Swanson P.K."/>
            <person name="Smith M."/>
            <person name="Roesemann S."/>
            <person name="Alexander J.E."/>
            <person name="Rich S.A."/>
            <person name="Livny J."/>
            <person name="Vlamakis H."/>
            <person name="Clish C."/>
            <person name="Bullock K."/>
            <person name="Deik A."/>
            <person name="Scott J."/>
            <person name="Pierce K.A."/>
            <person name="Xavier R.J."/>
            <person name="Alm E.J."/>
        </authorList>
    </citation>
    <scope>NUCLEOTIDE SEQUENCE [LARGE SCALE GENOMIC DNA]</scope>
    <source>
        <strain evidence="3 4">BIOML-A10</strain>
    </source>
</reference>
<protein>
    <submittedName>
        <fullName evidence="3">DUF4199 domain-containing protein</fullName>
    </submittedName>
</protein>
<accession>A0A7J4XEM8</accession>
<dbReference type="InterPro" id="IPR025250">
    <property type="entry name" value="DUF4199"/>
</dbReference>
<comment type="caution">
    <text evidence="3">The sequence shown here is derived from an EMBL/GenBank/DDBJ whole genome shotgun (WGS) entry which is preliminary data.</text>
</comment>
<feature type="transmembrane region" description="Helical" evidence="2">
    <location>
        <begin position="38"/>
        <end position="58"/>
    </location>
</feature>
<feature type="coiled-coil region" evidence="1">
    <location>
        <begin position="114"/>
        <end position="141"/>
    </location>
</feature>
<keyword evidence="2" id="KW-0812">Transmembrane</keyword>
<feature type="transmembrane region" description="Helical" evidence="2">
    <location>
        <begin position="12"/>
        <end position="32"/>
    </location>
</feature>
<keyword evidence="2" id="KW-1133">Transmembrane helix</keyword>
<proteinExistence type="predicted"/>
<dbReference type="EMBL" id="VWMK01000021">
    <property type="protein sequence ID" value="KAA3759876.1"/>
    <property type="molecule type" value="Genomic_DNA"/>
</dbReference>
<dbReference type="RefSeq" id="WP_021935550.1">
    <property type="nucleotide sequence ID" value="NZ_CP083674.1"/>
</dbReference>
<keyword evidence="2" id="KW-0472">Membrane</keyword>